<reference evidence="18 19" key="1">
    <citation type="submission" date="2021-01" db="EMBL/GenBank/DDBJ databases">
        <title>Whole genome shotgun sequence of Actinoplanes couchii NBRC 106145.</title>
        <authorList>
            <person name="Komaki H."/>
            <person name="Tamura T."/>
        </authorList>
    </citation>
    <scope>NUCLEOTIDE SEQUENCE [LARGE SCALE GENOMIC DNA]</scope>
    <source>
        <strain evidence="18 19">NBRC 106145</strain>
    </source>
</reference>
<evidence type="ECO:0000256" key="12">
    <source>
        <dbReference type="ARBA" id="ARBA00023251"/>
    </source>
</evidence>
<feature type="transmembrane region" description="Helical" evidence="17">
    <location>
        <begin position="287"/>
        <end position="306"/>
    </location>
</feature>
<evidence type="ECO:0000256" key="7">
    <source>
        <dbReference type="ARBA" id="ARBA00022801"/>
    </source>
</evidence>
<evidence type="ECO:0000256" key="15">
    <source>
        <dbReference type="ARBA" id="ARBA00032932"/>
    </source>
</evidence>
<keyword evidence="6 17" id="KW-0812">Transmembrane</keyword>
<evidence type="ECO:0000256" key="9">
    <source>
        <dbReference type="ARBA" id="ARBA00022984"/>
    </source>
</evidence>
<dbReference type="EC" id="3.6.1.27" evidence="3 17"/>
<gene>
    <name evidence="18" type="primary">uppP1</name>
    <name evidence="17" type="synonym">uppP</name>
    <name evidence="18" type="ORF">Aco03nite_078390</name>
</gene>
<accession>A0ABQ3XLT7</accession>
<evidence type="ECO:0000256" key="16">
    <source>
        <dbReference type="ARBA" id="ARBA00047594"/>
    </source>
</evidence>
<evidence type="ECO:0000256" key="5">
    <source>
        <dbReference type="ARBA" id="ARBA00022475"/>
    </source>
</evidence>
<feature type="transmembrane region" description="Helical" evidence="17">
    <location>
        <begin position="74"/>
        <end position="93"/>
    </location>
</feature>
<dbReference type="PANTHER" id="PTHR30622">
    <property type="entry name" value="UNDECAPRENYL-DIPHOSPHATASE"/>
    <property type="match status" value="1"/>
</dbReference>
<comment type="function">
    <text evidence="17">Catalyzes the dephosphorylation of undecaprenyl diphosphate (UPP). Confers resistance to bacitracin.</text>
</comment>
<proteinExistence type="inferred from homology"/>
<keyword evidence="7 17" id="KW-0378">Hydrolase</keyword>
<evidence type="ECO:0000256" key="4">
    <source>
        <dbReference type="ARBA" id="ARBA00021581"/>
    </source>
</evidence>
<evidence type="ECO:0000256" key="2">
    <source>
        <dbReference type="ARBA" id="ARBA00010621"/>
    </source>
</evidence>
<keyword evidence="13 17" id="KW-0961">Cell wall biogenesis/degradation</keyword>
<keyword evidence="8 17" id="KW-0133">Cell shape</keyword>
<feature type="transmembrane region" description="Helical" evidence="17">
    <location>
        <begin position="223"/>
        <end position="241"/>
    </location>
</feature>
<comment type="miscellaneous">
    <text evidence="17">Bacitracin is thought to be involved in the inhibition of peptidoglycan synthesis by sequestering undecaprenyl diphosphate, thereby reducing the pool of lipid carrier available.</text>
</comment>
<dbReference type="Pfam" id="PF02673">
    <property type="entry name" value="BacA"/>
    <property type="match status" value="1"/>
</dbReference>
<comment type="catalytic activity">
    <reaction evidence="16 17">
        <text>di-trans,octa-cis-undecaprenyl diphosphate + H2O = di-trans,octa-cis-undecaprenyl phosphate + phosphate + H(+)</text>
        <dbReference type="Rhea" id="RHEA:28094"/>
        <dbReference type="ChEBI" id="CHEBI:15377"/>
        <dbReference type="ChEBI" id="CHEBI:15378"/>
        <dbReference type="ChEBI" id="CHEBI:43474"/>
        <dbReference type="ChEBI" id="CHEBI:58405"/>
        <dbReference type="ChEBI" id="CHEBI:60392"/>
        <dbReference type="EC" id="3.6.1.27"/>
    </reaction>
</comment>
<keyword evidence="9 17" id="KW-0573">Peptidoglycan synthesis</keyword>
<keyword evidence="19" id="KW-1185">Reference proteome</keyword>
<evidence type="ECO:0000256" key="11">
    <source>
        <dbReference type="ARBA" id="ARBA00023136"/>
    </source>
</evidence>
<keyword evidence="10 17" id="KW-1133">Transmembrane helix</keyword>
<keyword evidence="12 17" id="KW-0046">Antibiotic resistance</keyword>
<evidence type="ECO:0000256" key="1">
    <source>
        <dbReference type="ARBA" id="ARBA00004651"/>
    </source>
</evidence>
<evidence type="ECO:0000256" key="3">
    <source>
        <dbReference type="ARBA" id="ARBA00012374"/>
    </source>
</evidence>
<evidence type="ECO:0000256" key="10">
    <source>
        <dbReference type="ARBA" id="ARBA00022989"/>
    </source>
</evidence>
<organism evidence="18 19">
    <name type="scientific">Actinoplanes couchii</name>
    <dbReference type="NCBI Taxonomy" id="403638"/>
    <lineage>
        <taxon>Bacteria</taxon>
        <taxon>Bacillati</taxon>
        <taxon>Actinomycetota</taxon>
        <taxon>Actinomycetes</taxon>
        <taxon>Micromonosporales</taxon>
        <taxon>Micromonosporaceae</taxon>
        <taxon>Actinoplanes</taxon>
    </lineage>
</organism>
<feature type="transmembrane region" description="Helical" evidence="17">
    <location>
        <begin position="150"/>
        <end position="167"/>
    </location>
</feature>
<name>A0ABQ3XLT7_9ACTN</name>
<sequence>MPAATAREENPYALNPVTTNRGREEHTLATEMSIVEAVILGAVEGITEFLPVSSTGHLTILEKLFGHTIDDPDITAFTVIIQSGAVLATILFLRKDIARVVPAFFRGLFDKQQRDNPDFRFGWGALLGSIPIVIAALLFKDAVEGTLRSLWFVAGALIIWSGVMAFADHAATQVRKQDDVTWKDTLIIGTVQCLALIPGVSRSGATMSAGLLRDLDRVTVTKLSFFLSIPALTGASILQGVQEYDRISTGVGWTNTIVATVVSFVVAYASVTWLLKFVSKHSYSVFIFYRLALGSLLLVLLATGTIDHK</sequence>
<dbReference type="HAMAP" id="MF_01006">
    <property type="entry name" value="Undec_diphosphatase"/>
    <property type="match status" value="1"/>
</dbReference>
<comment type="similarity">
    <text evidence="2 17">Belongs to the UppP family.</text>
</comment>
<feature type="transmembrane region" description="Helical" evidence="17">
    <location>
        <begin position="121"/>
        <end position="138"/>
    </location>
</feature>
<evidence type="ECO:0000313" key="19">
    <source>
        <dbReference type="Proteomes" id="UP000612282"/>
    </source>
</evidence>
<dbReference type="InterPro" id="IPR003824">
    <property type="entry name" value="UppP"/>
</dbReference>
<dbReference type="Proteomes" id="UP000612282">
    <property type="component" value="Unassembled WGS sequence"/>
</dbReference>
<evidence type="ECO:0000256" key="6">
    <source>
        <dbReference type="ARBA" id="ARBA00022692"/>
    </source>
</evidence>
<evidence type="ECO:0000256" key="13">
    <source>
        <dbReference type="ARBA" id="ARBA00023316"/>
    </source>
</evidence>
<keyword evidence="11 17" id="KW-0472">Membrane</keyword>
<evidence type="ECO:0000256" key="17">
    <source>
        <dbReference type="HAMAP-Rule" id="MF_01006"/>
    </source>
</evidence>
<comment type="subcellular location">
    <subcellularLocation>
        <location evidence="1 17">Cell membrane</location>
        <topology evidence="1 17">Multi-pass membrane protein</topology>
    </subcellularLocation>
</comment>
<evidence type="ECO:0000256" key="14">
    <source>
        <dbReference type="ARBA" id="ARBA00032707"/>
    </source>
</evidence>
<dbReference type="PANTHER" id="PTHR30622:SF3">
    <property type="entry name" value="UNDECAPRENYL-DIPHOSPHATASE"/>
    <property type="match status" value="1"/>
</dbReference>
<dbReference type="NCBIfam" id="NF001392">
    <property type="entry name" value="PRK00281.2-1"/>
    <property type="match status" value="1"/>
</dbReference>
<protein>
    <recommendedName>
        <fullName evidence="4 17">Undecaprenyl-diphosphatase</fullName>
        <ecNumber evidence="3 17">3.6.1.27</ecNumber>
    </recommendedName>
    <alternativeName>
        <fullName evidence="15 17">Bacitracin resistance protein</fullName>
    </alternativeName>
    <alternativeName>
        <fullName evidence="14 17">Undecaprenyl pyrophosphate phosphatase</fullName>
    </alternativeName>
</protein>
<dbReference type="EMBL" id="BOMG01000097">
    <property type="protein sequence ID" value="GID59435.1"/>
    <property type="molecule type" value="Genomic_DNA"/>
</dbReference>
<evidence type="ECO:0000256" key="8">
    <source>
        <dbReference type="ARBA" id="ARBA00022960"/>
    </source>
</evidence>
<dbReference type="NCBIfam" id="TIGR00753">
    <property type="entry name" value="undec_PP_bacA"/>
    <property type="match status" value="1"/>
</dbReference>
<keyword evidence="5 17" id="KW-1003">Cell membrane</keyword>
<comment type="caution">
    <text evidence="18">The sequence shown here is derived from an EMBL/GenBank/DDBJ whole genome shotgun (WGS) entry which is preliminary data.</text>
</comment>
<evidence type="ECO:0000313" key="18">
    <source>
        <dbReference type="EMBL" id="GID59435.1"/>
    </source>
</evidence>
<feature type="transmembrane region" description="Helical" evidence="17">
    <location>
        <begin position="253"/>
        <end position="275"/>
    </location>
</feature>